<dbReference type="InterPro" id="IPR004401">
    <property type="entry name" value="YbaB/EbfC"/>
</dbReference>
<dbReference type="KEGG" id="acab:QRX50_10205"/>
<evidence type="ECO:0000256" key="1">
    <source>
        <dbReference type="SAM" id="MobiDB-lite"/>
    </source>
</evidence>
<evidence type="ECO:0000313" key="3">
    <source>
        <dbReference type="Proteomes" id="UP001236014"/>
    </source>
</evidence>
<protein>
    <submittedName>
        <fullName evidence="2">YbaB/EbfC family nucleoid-associated protein</fullName>
    </submittedName>
</protein>
<dbReference type="Gene3D" id="3.30.1310.10">
    <property type="entry name" value="Nucleoid-associated protein YbaB-like domain"/>
    <property type="match status" value="1"/>
</dbReference>
<organism evidence="2 3">
    <name type="scientific">Amycolatopsis carbonis</name>
    <dbReference type="NCBI Taxonomy" id="715471"/>
    <lineage>
        <taxon>Bacteria</taxon>
        <taxon>Bacillati</taxon>
        <taxon>Actinomycetota</taxon>
        <taxon>Actinomycetes</taxon>
        <taxon>Pseudonocardiales</taxon>
        <taxon>Pseudonocardiaceae</taxon>
        <taxon>Amycolatopsis</taxon>
    </lineage>
</organism>
<dbReference type="Pfam" id="PF02575">
    <property type="entry name" value="YbaB_DNA_bd"/>
    <property type="match status" value="1"/>
</dbReference>
<dbReference type="GO" id="GO:0003677">
    <property type="term" value="F:DNA binding"/>
    <property type="evidence" value="ECO:0007669"/>
    <property type="project" value="InterPro"/>
</dbReference>
<evidence type="ECO:0000313" key="2">
    <source>
        <dbReference type="EMBL" id="WIX81101.1"/>
    </source>
</evidence>
<name>A0A9Y2MWF6_9PSEU</name>
<dbReference type="AlphaFoldDB" id="A0A9Y2MWF6"/>
<proteinExistence type="predicted"/>
<reference evidence="2 3" key="1">
    <citation type="submission" date="2023-06" db="EMBL/GenBank/DDBJ databases">
        <authorList>
            <person name="Oyuntsetseg B."/>
            <person name="Kim S.B."/>
        </authorList>
    </citation>
    <scope>NUCLEOTIDE SEQUENCE [LARGE SCALE GENOMIC DNA]</scope>
    <source>
        <strain evidence="2 3">2-15</strain>
    </source>
</reference>
<accession>A0A9Y2MWF6</accession>
<dbReference type="Proteomes" id="UP001236014">
    <property type="component" value="Chromosome"/>
</dbReference>
<gene>
    <name evidence="2" type="ORF">QRX50_10205</name>
</gene>
<feature type="region of interest" description="Disordered" evidence="1">
    <location>
        <begin position="1"/>
        <end position="26"/>
    </location>
</feature>
<dbReference type="InterPro" id="IPR036894">
    <property type="entry name" value="YbaB-like_sf"/>
</dbReference>
<dbReference type="SUPFAM" id="SSF82607">
    <property type="entry name" value="YbaB-like"/>
    <property type="match status" value="1"/>
</dbReference>
<dbReference type="RefSeq" id="WP_285971711.1">
    <property type="nucleotide sequence ID" value="NZ_CP127294.1"/>
</dbReference>
<dbReference type="EMBL" id="CP127294">
    <property type="protein sequence ID" value="WIX81101.1"/>
    <property type="molecule type" value="Genomic_DNA"/>
</dbReference>
<sequence length="132" mass="14344">MSSPYQKMLDEAMGAYQQQRQRFEENRKQVDSLTASATSARREVTATVSRTGELTELSFPTSVYKRMAPAELAAVIVKTVEEARQKSISASAEAMAPMLPPGLSAQDLMSGRVDVRALFSGRVPGMEEGTQG</sequence>
<keyword evidence="3" id="KW-1185">Reference proteome</keyword>